<dbReference type="STRING" id="349095.SAMN05660299_02376"/>
<evidence type="ECO:0000259" key="5">
    <source>
        <dbReference type="PROSITE" id="PS50931"/>
    </source>
</evidence>
<dbReference type="PANTHER" id="PTHR30419:SF28">
    <property type="entry name" value="HTH-TYPE TRANSCRIPTIONAL REGULATOR BSDA"/>
    <property type="match status" value="1"/>
</dbReference>
<dbReference type="SUPFAM" id="SSF46785">
    <property type="entry name" value="Winged helix' DNA-binding domain"/>
    <property type="match status" value="1"/>
</dbReference>
<dbReference type="InterPro" id="IPR005119">
    <property type="entry name" value="LysR_subst-bd"/>
</dbReference>
<evidence type="ECO:0000313" key="6">
    <source>
        <dbReference type="EMBL" id="SDN23598.1"/>
    </source>
</evidence>
<evidence type="ECO:0000256" key="3">
    <source>
        <dbReference type="ARBA" id="ARBA00023125"/>
    </source>
</evidence>
<dbReference type="OrthoDB" id="9803735at2"/>
<evidence type="ECO:0000256" key="2">
    <source>
        <dbReference type="ARBA" id="ARBA00023015"/>
    </source>
</evidence>
<dbReference type="InterPro" id="IPR050950">
    <property type="entry name" value="HTH-type_LysR_regulators"/>
</dbReference>
<sequence>MNGFSKEFEYLNKIVEAGSFSIAAEQLYIAQPSLSQFVKRLEKNIGAEIFDRSHAPIQLTEAGKIYLEIGREIQELQHSREKQIQDLGNFIQGQVRIGSSNYRSSTLLSKVIPIVKNRYPHIHITLEEGKTKELEDFILQGKTDFSIVLHPFFNPGLQYIELFREELLLVLSSSHPLCIHKDYTLSANSKYPILNPHKLFHEPFIVMKEGQRLRSSFFEFTTENGFFPPIVLESGDMSTAQTLAAAGVGATIVPAKLAAHCTAPIPPCYFSLRNFLSDWQVVIAFKKEKYLSKAAKTVIQIIEEITKND</sequence>
<proteinExistence type="inferred from homology"/>
<dbReference type="CDD" id="cd05466">
    <property type="entry name" value="PBP2_LTTR_substrate"/>
    <property type="match status" value="1"/>
</dbReference>
<dbReference type="SUPFAM" id="SSF53850">
    <property type="entry name" value="Periplasmic binding protein-like II"/>
    <property type="match status" value="1"/>
</dbReference>
<dbReference type="Proteomes" id="UP000199309">
    <property type="component" value="Unassembled WGS sequence"/>
</dbReference>
<dbReference type="Pfam" id="PF03466">
    <property type="entry name" value="LysR_substrate"/>
    <property type="match status" value="1"/>
</dbReference>
<dbReference type="PROSITE" id="PS50931">
    <property type="entry name" value="HTH_LYSR"/>
    <property type="match status" value="1"/>
</dbReference>
<feature type="domain" description="HTH lysR-type" evidence="5">
    <location>
        <begin position="1"/>
        <end position="60"/>
    </location>
</feature>
<dbReference type="RefSeq" id="WP_091652226.1">
    <property type="nucleotide sequence ID" value="NZ_FNHQ01000032.1"/>
</dbReference>
<keyword evidence="3 6" id="KW-0238">DNA-binding</keyword>
<dbReference type="InterPro" id="IPR036388">
    <property type="entry name" value="WH-like_DNA-bd_sf"/>
</dbReference>
<keyword evidence="2" id="KW-0805">Transcription regulation</keyword>
<dbReference type="GO" id="GO:0003677">
    <property type="term" value="F:DNA binding"/>
    <property type="evidence" value="ECO:0007669"/>
    <property type="project" value="UniProtKB-KW"/>
</dbReference>
<gene>
    <name evidence="6" type="ORF">SAMN05660299_02376</name>
</gene>
<dbReference type="InterPro" id="IPR036390">
    <property type="entry name" value="WH_DNA-bd_sf"/>
</dbReference>
<dbReference type="GO" id="GO:0005829">
    <property type="term" value="C:cytosol"/>
    <property type="evidence" value="ECO:0007669"/>
    <property type="project" value="TreeGrafter"/>
</dbReference>
<reference evidence="6 7" key="1">
    <citation type="submission" date="2016-10" db="EMBL/GenBank/DDBJ databases">
        <authorList>
            <person name="de Groot N.N."/>
        </authorList>
    </citation>
    <scope>NUCLEOTIDE SEQUENCE [LARGE SCALE GENOMIC DNA]</scope>
    <source>
        <strain evidence="6 7">DSM 16981</strain>
    </source>
</reference>
<organism evidence="6 7">
    <name type="scientific">Megasphaera paucivorans</name>
    <dbReference type="NCBI Taxonomy" id="349095"/>
    <lineage>
        <taxon>Bacteria</taxon>
        <taxon>Bacillati</taxon>
        <taxon>Bacillota</taxon>
        <taxon>Negativicutes</taxon>
        <taxon>Veillonellales</taxon>
        <taxon>Veillonellaceae</taxon>
        <taxon>Megasphaera</taxon>
    </lineage>
</organism>
<dbReference type="PANTHER" id="PTHR30419">
    <property type="entry name" value="HTH-TYPE TRANSCRIPTIONAL REGULATOR YBHD"/>
    <property type="match status" value="1"/>
</dbReference>
<dbReference type="PRINTS" id="PR00039">
    <property type="entry name" value="HTHLYSR"/>
</dbReference>
<dbReference type="GO" id="GO:0003700">
    <property type="term" value="F:DNA-binding transcription factor activity"/>
    <property type="evidence" value="ECO:0007669"/>
    <property type="project" value="InterPro"/>
</dbReference>
<dbReference type="InterPro" id="IPR000847">
    <property type="entry name" value="LysR_HTH_N"/>
</dbReference>
<comment type="similarity">
    <text evidence="1">Belongs to the LysR transcriptional regulatory family.</text>
</comment>
<keyword evidence="4" id="KW-0804">Transcription</keyword>
<evidence type="ECO:0000256" key="1">
    <source>
        <dbReference type="ARBA" id="ARBA00009437"/>
    </source>
</evidence>
<dbReference type="AlphaFoldDB" id="A0A1G9ZQM1"/>
<dbReference type="Pfam" id="PF00126">
    <property type="entry name" value="HTH_1"/>
    <property type="match status" value="1"/>
</dbReference>
<keyword evidence="7" id="KW-1185">Reference proteome</keyword>
<name>A0A1G9ZQM1_9FIRM</name>
<dbReference type="Gene3D" id="1.10.10.10">
    <property type="entry name" value="Winged helix-like DNA-binding domain superfamily/Winged helix DNA-binding domain"/>
    <property type="match status" value="1"/>
</dbReference>
<accession>A0A1G9ZQM1</accession>
<dbReference type="EMBL" id="FNHQ01000032">
    <property type="protein sequence ID" value="SDN23598.1"/>
    <property type="molecule type" value="Genomic_DNA"/>
</dbReference>
<evidence type="ECO:0000256" key="4">
    <source>
        <dbReference type="ARBA" id="ARBA00023163"/>
    </source>
</evidence>
<protein>
    <submittedName>
        <fullName evidence="6">DNA-binding transcriptional regulator, LysR family</fullName>
    </submittedName>
</protein>
<evidence type="ECO:0000313" key="7">
    <source>
        <dbReference type="Proteomes" id="UP000199309"/>
    </source>
</evidence>
<dbReference type="Gene3D" id="3.40.190.290">
    <property type="match status" value="1"/>
</dbReference>